<evidence type="ECO:0000256" key="1">
    <source>
        <dbReference type="SAM" id="SignalP"/>
    </source>
</evidence>
<accession>A0A9P8JZ31</accession>
<sequence>MFGRSFACCFFPLSAILGDAAAALHPFRHEAIEVRRRQAAASSDAQLQSSTAGSVLTYITPSPGASPIPVTGQSQLVSSDVPLFTLCALPPEAFSPVTATPTQTTARYQNYSISIPPGPGTCTTIYSPTVTMVCATTLTGIDRVYPVTACSQDITFSSDFGYVLETPSATLSNVTDTNGTAAMITPPPIVQPLTTYYVAPWNELTSAGPPTDVDKKVCATFPNGTEECVVEYYVWETSLVTIPKTTVTSINLTTTVAGPSQIIVETFVANVTEMLTTFSMSTTMELTYSVEMETTNIATRPNVSIGPTVTQTYTLSQNSLPTVRTTSTSTRLITRTVYISGGTITTTVPNTQVTTDTVAEPSSSAAPSASLDVASILGIGN</sequence>
<evidence type="ECO:0000313" key="2">
    <source>
        <dbReference type="EMBL" id="KAG9986422.1"/>
    </source>
</evidence>
<reference evidence="2" key="2">
    <citation type="submission" date="2021-08" db="EMBL/GenBank/DDBJ databases">
        <authorList>
            <person name="Gostincar C."/>
            <person name="Sun X."/>
            <person name="Song Z."/>
            <person name="Gunde-Cimerman N."/>
        </authorList>
    </citation>
    <scope>NUCLEOTIDE SEQUENCE</scope>
    <source>
        <strain evidence="2">EXF-9298</strain>
    </source>
</reference>
<evidence type="ECO:0000313" key="3">
    <source>
        <dbReference type="Proteomes" id="UP000729357"/>
    </source>
</evidence>
<keyword evidence="3" id="KW-1185">Reference proteome</keyword>
<feature type="non-terminal residue" evidence="2">
    <location>
        <position position="381"/>
    </location>
</feature>
<feature type="chain" id="PRO_5040205295" evidence="1">
    <location>
        <begin position="23"/>
        <end position="381"/>
    </location>
</feature>
<name>A0A9P8JZ31_AURME</name>
<gene>
    <name evidence="2" type="ORF">KCU98_g4042</name>
</gene>
<proteinExistence type="predicted"/>
<reference evidence="2" key="1">
    <citation type="journal article" date="2021" name="J Fungi (Basel)">
        <title>Virulence traits and population genomics of the black yeast Aureobasidium melanogenum.</title>
        <authorList>
            <person name="Cernosa A."/>
            <person name="Sun X."/>
            <person name="Gostincar C."/>
            <person name="Fang C."/>
            <person name="Gunde-Cimerman N."/>
            <person name="Song Z."/>
        </authorList>
    </citation>
    <scope>NUCLEOTIDE SEQUENCE</scope>
    <source>
        <strain evidence="2">EXF-9298</strain>
    </source>
</reference>
<dbReference type="Proteomes" id="UP000729357">
    <property type="component" value="Unassembled WGS sequence"/>
</dbReference>
<feature type="signal peptide" evidence="1">
    <location>
        <begin position="1"/>
        <end position="22"/>
    </location>
</feature>
<dbReference type="EMBL" id="JAHFXS010000308">
    <property type="protein sequence ID" value="KAG9986422.1"/>
    <property type="molecule type" value="Genomic_DNA"/>
</dbReference>
<organism evidence="2 3">
    <name type="scientific">Aureobasidium melanogenum</name>
    <name type="common">Aureobasidium pullulans var. melanogenum</name>
    <dbReference type="NCBI Taxonomy" id="46634"/>
    <lineage>
        <taxon>Eukaryota</taxon>
        <taxon>Fungi</taxon>
        <taxon>Dikarya</taxon>
        <taxon>Ascomycota</taxon>
        <taxon>Pezizomycotina</taxon>
        <taxon>Dothideomycetes</taxon>
        <taxon>Dothideomycetidae</taxon>
        <taxon>Dothideales</taxon>
        <taxon>Saccotheciaceae</taxon>
        <taxon>Aureobasidium</taxon>
    </lineage>
</organism>
<dbReference type="AlphaFoldDB" id="A0A9P8JZ31"/>
<keyword evidence="1" id="KW-0732">Signal</keyword>
<comment type="caution">
    <text evidence="2">The sequence shown here is derived from an EMBL/GenBank/DDBJ whole genome shotgun (WGS) entry which is preliminary data.</text>
</comment>
<protein>
    <submittedName>
        <fullName evidence="2">Uncharacterized protein</fullName>
    </submittedName>
</protein>